<dbReference type="GO" id="GO:0010181">
    <property type="term" value="F:FMN binding"/>
    <property type="evidence" value="ECO:0007669"/>
    <property type="project" value="UniProtKB-UniRule"/>
</dbReference>
<dbReference type="GO" id="GO:0006814">
    <property type="term" value="P:sodium ion transport"/>
    <property type="evidence" value="ECO:0007669"/>
    <property type="project" value="UniProtKB-UniRule"/>
</dbReference>
<evidence type="ECO:0000256" key="8">
    <source>
        <dbReference type="ARBA" id="ARBA00022967"/>
    </source>
</evidence>
<gene>
    <name evidence="16 19" type="primary">nqrC</name>
    <name evidence="19" type="ORF">FUAX_11060</name>
</gene>
<comment type="subcellular location">
    <subcellularLocation>
        <location evidence="16">Cell membrane</location>
        <topology evidence="16">Single-pass membrane protein</topology>
    </subcellularLocation>
</comment>
<name>A0AAU9D2S1_9BACT</name>
<evidence type="ECO:0000256" key="2">
    <source>
        <dbReference type="ARBA" id="ARBA00022475"/>
    </source>
</evidence>
<evidence type="ECO:0000256" key="12">
    <source>
        <dbReference type="ARBA" id="ARBA00023065"/>
    </source>
</evidence>
<feature type="domain" description="FMN-binding" evidence="18">
    <location>
        <begin position="125"/>
        <end position="227"/>
    </location>
</feature>
<keyword evidence="14 16" id="KW-0472">Membrane</keyword>
<keyword evidence="13 16" id="KW-0830">Ubiquinone</keyword>
<keyword evidence="8 16" id="KW-1278">Translocase</keyword>
<evidence type="ECO:0000313" key="19">
    <source>
        <dbReference type="EMBL" id="BDD08674.1"/>
    </source>
</evidence>
<dbReference type="SMART" id="SM00900">
    <property type="entry name" value="FMN_bind"/>
    <property type="match status" value="1"/>
</dbReference>
<dbReference type="HAMAP" id="MF_00427">
    <property type="entry name" value="NqrC"/>
    <property type="match status" value="1"/>
</dbReference>
<comment type="function">
    <text evidence="16">NQR complex catalyzes the reduction of ubiquinone-1 to ubiquinol by two successive reactions, coupled with the transport of Na(+) ions from the cytoplasm to the periplasm. NqrA to NqrE are probably involved in the second step, the conversion of ubisemiquinone to ubiquinol.</text>
</comment>
<keyword evidence="12 16" id="KW-0406">Ion transport</keyword>
<comment type="subunit">
    <text evidence="16 17">Composed of six subunits; NqrA, NqrB, NqrC, NqrD, NqrE and NqrF.</text>
</comment>
<evidence type="ECO:0000256" key="1">
    <source>
        <dbReference type="ARBA" id="ARBA00022448"/>
    </source>
</evidence>
<dbReference type="PANTHER" id="PTHR37838">
    <property type="entry name" value="NA(+)-TRANSLOCATING NADH-QUINONE REDUCTASE SUBUNIT C"/>
    <property type="match status" value="1"/>
</dbReference>
<keyword evidence="4 16" id="KW-0597">Phosphoprotein</keyword>
<feature type="transmembrane region" description="Helical" evidence="16">
    <location>
        <begin position="6"/>
        <end position="26"/>
    </location>
</feature>
<keyword evidence="20" id="KW-1185">Reference proteome</keyword>
<dbReference type="EMBL" id="AP025314">
    <property type="protein sequence ID" value="BDD08674.1"/>
    <property type="molecule type" value="Genomic_DNA"/>
</dbReference>
<sequence>MQQSNSYIITFAIAMTVIVGGLLAGANQILKPAQQKALKLDKQKAILGTVITLKEGDNVNDLFTKNIKSEVVDYQGNVVEGVKASSVVTRKQYKQKDKTKKLFPVYKYEQNGKVDAYILPIYGNGLWNEIWGYIALQGDLKTVKGVVFDHAGETPGLGARITEGAIQKRYQNKLIFDQDGKLVSVTMVKGEGNPESALGKYKVDGMSGATLTANGVNAMLYNYLDLYLPYIKKQQNK</sequence>
<comment type="similarity">
    <text evidence="16 17">Belongs to the NqrC family.</text>
</comment>
<protein>
    <recommendedName>
        <fullName evidence="16 17">Na(+)-translocating NADH-quinone reductase subunit C</fullName>
        <shortName evidence="16 17">Na(+)-NQR subunit C</shortName>
        <shortName evidence="16 17">Na(+)-translocating NQR subunit C</shortName>
        <ecNumber evidence="16 17">7.2.1.1</ecNumber>
    </recommendedName>
    <alternativeName>
        <fullName evidence="16 17">NQR complex subunit C</fullName>
    </alternativeName>
    <alternativeName>
        <fullName evidence="16 17">NQR-1 subunit C</fullName>
    </alternativeName>
</protein>
<dbReference type="InterPro" id="IPR010204">
    <property type="entry name" value="NqrC"/>
</dbReference>
<dbReference type="PIRSF" id="PIRSF009437">
    <property type="entry name" value="NQR-1_subunit_C"/>
    <property type="match status" value="1"/>
</dbReference>
<evidence type="ECO:0000256" key="7">
    <source>
        <dbReference type="ARBA" id="ARBA00022692"/>
    </source>
</evidence>
<evidence type="ECO:0000256" key="13">
    <source>
        <dbReference type="ARBA" id="ARBA00023075"/>
    </source>
</evidence>
<dbReference type="AlphaFoldDB" id="A0AAU9D2S1"/>
<evidence type="ECO:0000256" key="5">
    <source>
        <dbReference type="ARBA" id="ARBA00022630"/>
    </source>
</evidence>
<dbReference type="Proteomes" id="UP001348817">
    <property type="component" value="Chromosome"/>
</dbReference>
<comment type="cofactor">
    <cofactor evidence="16 17">
        <name>FMN</name>
        <dbReference type="ChEBI" id="CHEBI:58210"/>
    </cofactor>
</comment>
<evidence type="ECO:0000256" key="6">
    <source>
        <dbReference type="ARBA" id="ARBA00022643"/>
    </source>
</evidence>
<dbReference type="RefSeq" id="WP_338393918.1">
    <property type="nucleotide sequence ID" value="NZ_AP025314.1"/>
</dbReference>
<evidence type="ECO:0000256" key="15">
    <source>
        <dbReference type="ARBA" id="ARBA00023201"/>
    </source>
</evidence>
<evidence type="ECO:0000256" key="10">
    <source>
        <dbReference type="ARBA" id="ARBA00023027"/>
    </source>
</evidence>
<evidence type="ECO:0000256" key="9">
    <source>
        <dbReference type="ARBA" id="ARBA00022989"/>
    </source>
</evidence>
<keyword evidence="2 16" id="KW-1003">Cell membrane</keyword>
<evidence type="ECO:0000256" key="3">
    <source>
        <dbReference type="ARBA" id="ARBA00022519"/>
    </source>
</evidence>
<comment type="caution">
    <text evidence="16">Lacks conserved residue(s) required for the propagation of feature annotation.</text>
</comment>
<evidence type="ECO:0000256" key="14">
    <source>
        <dbReference type="ARBA" id="ARBA00023136"/>
    </source>
</evidence>
<dbReference type="InterPro" id="IPR007329">
    <property type="entry name" value="FMN-bd"/>
</dbReference>
<keyword evidence="1 16" id="KW-0813">Transport</keyword>
<keyword evidence="6 16" id="KW-0288">FMN</keyword>
<keyword evidence="5 16" id="KW-0285">Flavoprotein</keyword>
<proteinExistence type="inferred from homology"/>
<dbReference type="Pfam" id="PF04205">
    <property type="entry name" value="FMN_bind"/>
    <property type="match status" value="1"/>
</dbReference>
<evidence type="ECO:0000256" key="4">
    <source>
        <dbReference type="ARBA" id="ARBA00022553"/>
    </source>
</evidence>
<keyword evidence="9 16" id="KW-1133">Transmembrane helix</keyword>
<reference evidence="19 20" key="1">
    <citation type="submission" date="2021-12" db="EMBL/GenBank/DDBJ databases">
        <title>Genome sequencing of bacteria with rrn-lacking chromosome and rrn-plasmid.</title>
        <authorList>
            <person name="Anda M."/>
            <person name="Iwasaki W."/>
        </authorList>
    </citation>
    <scope>NUCLEOTIDE SEQUENCE [LARGE SCALE GENOMIC DNA]</scope>
    <source>
        <strain evidence="19 20">DSM 100852</strain>
    </source>
</reference>
<dbReference type="EC" id="7.2.1.1" evidence="16 17"/>
<evidence type="ECO:0000256" key="16">
    <source>
        <dbReference type="HAMAP-Rule" id="MF_00427"/>
    </source>
</evidence>
<evidence type="ECO:0000256" key="17">
    <source>
        <dbReference type="PIRNR" id="PIRNR009437"/>
    </source>
</evidence>
<dbReference type="PANTHER" id="PTHR37838:SF1">
    <property type="entry name" value="NA(+)-TRANSLOCATING NADH-QUINONE REDUCTASE SUBUNIT C"/>
    <property type="match status" value="1"/>
</dbReference>
<keyword evidence="7 16" id="KW-0812">Transmembrane</keyword>
<feature type="modified residue" description="FMN phosphoryl threonine" evidence="16">
    <location>
        <position position="210"/>
    </location>
</feature>
<dbReference type="GO" id="GO:0005886">
    <property type="term" value="C:plasma membrane"/>
    <property type="evidence" value="ECO:0007669"/>
    <property type="project" value="UniProtKB-SubCell"/>
</dbReference>
<organism evidence="19 20">
    <name type="scientific">Fulvitalea axinellae</name>
    <dbReference type="NCBI Taxonomy" id="1182444"/>
    <lineage>
        <taxon>Bacteria</taxon>
        <taxon>Pseudomonadati</taxon>
        <taxon>Bacteroidota</taxon>
        <taxon>Cytophagia</taxon>
        <taxon>Cytophagales</taxon>
        <taxon>Persicobacteraceae</taxon>
        <taxon>Fulvitalea</taxon>
    </lineage>
</organism>
<keyword evidence="10 16" id="KW-0520">NAD</keyword>
<comment type="catalytic activity">
    <reaction evidence="16 17">
        <text>a ubiquinone + n Na(+)(in) + NADH + H(+) = a ubiquinol + n Na(+)(out) + NAD(+)</text>
        <dbReference type="Rhea" id="RHEA:47748"/>
        <dbReference type="Rhea" id="RHEA-COMP:9565"/>
        <dbReference type="Rhea" id="RHEA-COMP:9566"/>
        <dbReference type="ChEBI" id="CHEBI:15378"/>
        <dbReference type="ChEBI" id="CHEBI:16389"/>
        <dbReference type="ChEBI" id="CHEBI:17976"/>
        <dbReference type="ChEBI" id="CHEBI:29101"/>
        <dbReference type="ChEBI" id="CHEBI:57540"/>
        <dbReference type="ChEBI" id="CHEBI:57945"/>
        <dbReference type="EC" id="7.2.1.1"/>
    </reaction>
</comment>
<evidence type="ECO:0000259" key="18">
    <source>
        <dbReference type="SMART" id="SM00900"/>
    </source>
</evidence>
<keyword evidence="3" id="KW-0997">Cell inner membrane</keyword>
<keyword evidence="15 16" id="KW-0739">Sodium transport</keyword>
<accession>A0AAU9D2S1</accession>
<evidence type="ECO:0000313" key="20">
    <source>
        <dbReference type="Proteomes" id="UP001348817"/>
    </source>
</evidence>
<evidence type="ECO:0000256" key="11">
    <source>
        <dbReference type="ARBA" id="ARBA00023053"/>
    </source>
</evidence>
<keyword evidence="11 16" id="KW-0915">Sodium</keyword>
<dbReference type="KEGG" id="fax:FUAX_11060"/>
<dbReference type="GO" id="GO:0016655">
    <property type="term" value="F:oxidoreductase activity, acting on NAD(P)H, quinone or similar compound as acceptor"/>
    <property type="evidence" value="ECO:0007669"/>
    <property type="project" value="UniProtKB-UniRule"/>
</dbReference>
<dbReference type="NCBIfam" id="TIGR01938">
    <property type="entry name" value="nqrC"/>
    <property type="match status" value="1"/>
</dbReference>